<dbReference type="InterPro" id="IPR050334">
    <property type="entry name" value="Molybdenum_import_ModC"/>
</dbReference>
<evidence type="ECO:0000313" key="13">
    <source>
        <dbReference type="EMBL" id="REF86174.1"/>
    </source>
</evidence>
<dbReference type="InterPro" id="IPR011868">
    <property type="entry name" value="ModC_ABC_ATP-bd"/>
</dbReference>
<feature type="domain" description="Mop" evidence="12">
    <location>
        <begin position="289"/>
        <end position="355"/>
    </location>
</feature>
<evidence type="ECO:0000256" key="3">
    <source>
        <dbReference type="ARBA" id="ARBA00022475"/>
    </source>
</evidence>
<feature type="domain" description="ABC transporter" evidence="11">
    <location>
        <begin position="1"/>
        <end position="232"/>
    </location>
</feature>
<evidence type="ECO:0000256" key="8">
    <source>
        <dbReference type="ARBA" id="ARBA00022967"/>
    </source>
</evidence>
<keyword evidence="9" id="KW-0472">Membrane</keyword>
<dbReference type="PROSITE" id="PS51866">
    <property type="entry name" value="MOP"/>
    <property type="match status" value="1"/>
</dbReference>
<dbReference type="PROSITE" id="PS00211">
    <property type="entry name" value="ABC_TRANSPORTER_1"/>
    <property type="match status" value="1"/>
</dbReference>
<evidence type="ECO:0000256" key="2">
    <source>
        <dbReference type="ARBA" id="ARBA00022448"/>
    </source>
</evidence>
<dbReference type="Pfam" id="PF03459">
    <property type="entry name" value="TOBE"/>
    <property type="match status" value="1"/>
</dbReference>
<dbReference type="Proteomes" id="UP000256900">
    <property type="component" value="Unassembled WGS sequence"/>
</dbReference>
<dbReference type="InterPro" id="IPR008995">
    <property type="entry name" value="Mo/tungstate-bd_C_term_dom"/>
</dbReference>
<keyword evidence="2" id="KW-0813">Transport</keyword>
<dbReference type="EMBL" id="QUMO01000003">
    <property type="protein sequence ID" value="REF86174.1"/>
    <property type="molecule type" value="Genomic_DNA"/>
</dbReference>
<dbReference type="InterPro" id="IPR027417">
    <property type="entry name" value="P-loop_NTPase"/>
</dbReference>
<dbReference type="GO" id="GO:0140359">
    <property type="term" value="F:ABC-type transporter activity"/>
    <property type="evidence" value="ECO:0007669"/>
    <property type="project" value="InterPro"/>
</dbReference>
<dbReference type="PANTHER" id="PTHR43514:SF4">
    <property type="entry name" value="ABC TRANSPORTER I FAMILY MEMBER 10"/>
    <property type="match status" value="1"/>
</dbReference>
<keyword evidence="5" id="KW-0997">Cell inner membrane</keyword>
<dbReference type="PROSITE" id="PS50893">
    <property type="entry name" value="ABC_TRANSPORTER_2"/>
    <property type="match status" value="1"/>
</dbReference>
<evidence type="ECO:0000256" key="1">
    <source>
        <dbReference type="ARBA" id="ARBA00005417"/>
    </source>
</evidence>
<keyword evidence="3" id="KW-1003">Cell membrane</keyword>
<sequence>MIDVDVARHVGSFDLKVAFSNADGITALFGRSGSGKSLTIGLVGGLDRPDRGHVILDDRTLVDTQKRIFVPAYRRRIGIVFQDSRLFPHLGVRQNLLFGRWFAPRAARAIGVDAVVETLGIGHLLGRGPGKLSGGERQRVAIGRALLSCPKLLLMDEPLAALDTQRRSEILPLIERLRDEFQIPIVYVSHDIEEVARLASRVVVLERGHVVAIGDPADVLPSFAEDARTERASVLAMRVGARDEAYGLTELVHPAGTIWLAGAHGAPGTSLRVVIRATDVTLSTVPPLGLSIQGALKGRLAKIEVLGPLAVAHISLDGDGTLLAMTTRRALDQLGVTPGQPIFALVKTAALDERFVGGA</sequence>
<evidence type="ECO:0000313" key="14">
    <source>
        <dbReference type="Proteomes" id="UP000256900"/>
    </source>
</evidence>
<name>A0A3D9YUL9_9HYPH</name>
<protein>
    <submittedName>
        <fullName evidence="13">Molybdate transport system ATP-binding protein</fullName>
    </submittedName>
</protein>
<evidence type="ECO:0000256" key="9">
    <source>
        <dbReference type="ARBA" id="ARBA00023136"/>
    </source>
</evidence>
<dbReference type="OrthoDB" id="9802264at2"/>
<keyword evidence="6" id="KW-0547">Nucleotide-binding</keyword>
<evidence type="ECO:0000256" key="6">
    <source>
        <dbReference type="ARBA" id="ARBA00022741"/>
    </source>
</evidence>
<evidence type="ECO:0000256" key="5">
    <source>
        <dbReference type="ARBA" id="ARBA00022519"/>
    </source>
</evidence>
<dbReference type="GO" id="GO:0015098">
    <property type="term" value="F:molybdate ion transmembrane transporter activity"/>
    <property type="evidence" value="ECO:0007669"/>
    <property type="project" value="InterPro"/>
</dbReference>
<dbReference type="Gene3D" id="2.40.50.100">
    <property type="match status" value="1"/>
</dbReference>
<evidence type="ECO:0000259" key="12">
    <source>
        <dbReference type="PROSITE" id="PS51866"/>
    </source>
</evidence>
<comment type="caution">
    <text evidence="13">The sequence shown here is derived from an EMBL/GenBank/DDBJ whole genome shotgun (WGS) entry which is preliminary data.</text>
</comment>
<dbReference type="PANTHER" id="PTHR43514">
    <property type="entry name" value="ABC TRANSPORTER I FAMILY MEMBER 10"/>
    <property type="match status" value="1"/>
</dbReference>
<dbReference type="SUPFAM" id="SSF50331">
    <property type="entry name" value="MOP-like"/>
    <property type="match status" value="1"/>
</dbReference>
<organism evidence="13 14">
    <name type="scientific">Methylovirgula ligni</name>
    <dbReference type="NCBI Taxonomy" id="569860"/>
    <lineage>
        <taxon>Bacteria</taxon>
        <taxon>Pseudomonadati</taxon>
        <taxon>Pseudomonadota</taxon>
        <taxon>Alphaproteobacteria</taxon>
        <taxon>Hyphomicrobiales</taxon>
        <taxon>Beijerinckiaceae</taxon>
        <taxon>Methylovirgula</taxon>
    </lineage>
</organism>
<accession>A0A3D9YUL9</accession>
<dbReference type="AlphaFoldDB" id="A0A3D9YUL9"/>
<keyword evidence="4 10" id="KW-0500">Molybdenum</keyword>
<dbReference type="SMART" id="SM00382">
    <property type="entry name" value="AAA"/>
    <property type="match status" value="1"/>
</dbReference>
<dbReference type="GO" id="GO:0016020">
    <property type="term" value="C:membrane"/>
    <property type="evidence" value="ECO:0007669"/>
    <property type="project" value="InterPro"/>
</dbReference>
<dbReference type="NCBIfam" id="TIGR02142">
    <property type="entry name" value="modC_ABC"/>
    <property type="match status" value="1"/>
</dbReference>
<dbReference type="GO" id="GO:0016887">
    <property type="term" value="F:ATP hydrolysis activity"/>
    <property type="evidence" value="ECO:0007669"/>
    <property type="project" value="InterPro"/>
</dbReference>
<dbReference type="InterPro" id="IPR003439">
    <property type="entry name" value="ABC_transporter-like_ATP-bd"/>
</dbReference>
<dbReference type="RefSeq" id="WP_115836739.1">
    <property type="nucleotide sequence ID" value="NZ_CP025086.1"/>
</dbReference>
<evidence type="ECO:0000256" key="10">
    <source>
        <dbReference type="PROSITE-ProRule" id="PRU01213"/>
    </source>
</evidence>
<keyword evidence="8" id="KW-1278">Translocase</keyword>
<dbReference type="Pfam" id="PF00005">
    <property type="entry name" value="ABC_tran"/>
    <property type="match status" value="1"/>
</dbReference>
<proteinExistence type="inferred from homology"/>
<dbReference type="InterPro" id="IPR005116">
    <property type="entry name" value="Transp-assoc_OB_typ1"/>
</dbReference>
<dbReference type="InterPro" id="IPR003593">
    <property type="entry name" value="AAA+_ATPase"/>
</dbReference>
<dbReference type="Gene3D" id="3.40.50.300">
    <property type="entry name" value="P-loop containing nucleotide triphosphate hydrolases"/>
    <property type="match status" value="1"/>
</dbReference>
<evidence type="ECO:0000256" key="4">
    <source>
        <dbReference type="ARBA" id="ARBA00022505"/>
    </source>
</evidence>
<keyword evidence="14" id="KW-1185">Reference proteome</keyword>
<dbReference type="SUPFAM" id="SSF52540">
    <property type="entry name" value="P-loop containing nucleoside triphosphate hydrolases"/>
    <property type="match status" value="1"/>
</dbReference>
<reference evidence="13 14" key="1">
    <citation type="submission" date="2018-08" db="EMBL/GenBank/DDBJ databases">
        <title>Genomic Encyclopedia of Type Strains, Phase IV (KMG-IV): sequencing the most valuable type-strain genomes for metagenomic binning, comparative biology and taxonomic classification.</title>
        <authorList>
            <person name="Goeker M."/>
        </authorList>
    </citation>
    <scope>NUCLEOTIDE SEQUENCE [LARGE SCALE GENOMIC DNA]</scope>
    <source>
        <strain evidence="13 14">BW863</strain>
    </source>
</reference>
<dbReference type="InterPro" id="IPR004606">
    <property type="entry name" value="Mop_domain"/>
</dbReference>
<dbReference type="GO" id="GO:0005524">
    <property type="term" value="F:ATP binding"/>
    <property type="evidence" value="ECO:0007669"/>
    <property type="project" value="UniProtKB-KW"/>
</dbReference>
<keyword evidence="7 13" id="KW-0067">ATP-binding</keyword>
<evidence type="ECO:0000259" key="11">
    <source>
        <dbReference type="PROSITE" id="PS50893"/>
    </source>
</evidence>
<dbReference type="InterPro" id="IPR017871">
    <property type="entry name" value="ABC_transporter-like_CS"/>
</dbReference>
<gene>
    <name evidence="13" type="ORF">DES32_2221</name>
</gene>
<comment type="similarity">
    <text evidence="1">Belongs to the ABC transporter superfamily.</text>
</comment>
<evidence type="ECO:0000256" key="7">
    <source>
        <dbReference type="ARBA" id="ARBA00022840"/>
    </source>
</evidence>